<gene>
    <name evidence="6" type="ORF">WICMUC_001696</name>
</gene>
<dbReference type="Gene3D" id="2.60.40.1180">
    <property type="entry name" value="Golgi alpha-mannosidase II"/>
    <property type="match status" value="1"/>
</dbReference>
<keyword evidence="7" id="KW-1185">Reference proteome</keyword>
<dbReference type="SUPFAM" id="SSF51445">
    <property type="entry name" value="(Trans)glycosidases"/>
    <property type="match status" value="1"/>
</dbReference>
<sequence>MSIEGPLSFDERGNFLDSKGRIVQLRGINLDAGSKFPKTPYLPSYIPLKDQNSIFFNGDEVSFFGRPFPLLEVSKHILRLKNLGYNIIRFIITWEAIEHKGPNIYDDDYIDYTIEVLKIIDEIGGIFVYIDPHQDVWSRFSGGDGAPMWTLYAAGLNPKTFQNTQAAILQSHYYETPDEYPKMIWTTNYLRLAAGTMFVLFFAGKTFAPKAIINGENIQDYLQSHYINAITYFISKIKDKAHDIFHRTLLGIESLNEPNPGFISYPNISKIPDDQTLRLGTCPTLFQSLKLGMGIPTEVDEYKISIFGPSKTGSKLVDPQNQLAWIETDEYDLHYGFKRDENWKLGECIWAQHGVWDIETTTVLKDDYFAINPITDESIDEEYFINKFFVDHYQLFKNSIKKIEPDLIIFLQSPPLQLPPNLKERNSQLIDNKTVFCPHYYDGMSLLFKVWNRYYNVDTLGIMRKKYSNPAFGLILGEGNIRKSFKSQLKEMKDESSRLLGENIPVIFSEIGMPFDMDNKKAYQDGDFSSQTSALDALAYALEGSNLSHTWWCYSNDNSHEHGDGFNDEDFSFWSKDNIDDDGHNFGNYHDNDDDNDDDKNNNNNNDDNNDNNESDETIKKFNSLTLSKKDYHEYTASLSNSENNVDSFSTLSSNSRIKNKEPFINLKKTINNTSTLYDGLRAKDAIIRPYSIAINGEFIDSEFDLNKIQYTLKINGFKSPNKSTRIFLPEWHFESDHVFVEITSGYYKLDENEDILEWFHNDGEQTLIIKNLENNSLGSDSTDQSIVSQFLSCYT</sequence>
<evidence type="ECO:0000313" key="7">
    <source>
        <dbReference type="Proteomes" id="UP000769528"/>
    </source>
</evidence>
<dbReference type="Pfam" id="PF18564">
    <property type="entry name" value="Glyco_hydro_5_C"/>
    <property type="match status" value="1"/>
</dbReference>
<accession>A0A9P8PV30</accession>
<name>A0A9P8PV30_9ASCO</name>
<dbReference type="GO" id="GO:0005975">
    <property type="term" value="P:carbohydrate metabolic process"/>
    <property type="evidence" value="ECO:0007669"/>
    <property type="project" value="InterPro"/>
</dbReference>
<feature type="region of interest" description="Disordered" evidence="4">
    <location>
        <begin position="585"/>
        <end position="617"/>
    </location>
</feature>
<evidence type="ECO:0000256" key="3">
    <source>
        <dbReference type="ARBA" id="ARBA00023295"/>
    </source>
</evidence>
<dbReference type="Gene3D" id="3.20.20.80">
    <property type="entry name" value="Glycosidases"/>
    <property type="match status" value="2"/>
</dbReference>
<dbReference type="PANTHER" id="PTHR31308:SF5">
    <property type="entry name" value="ERGOSTERYL-BETA-GLUCOSIDASE"/>
    <property type="match status" value="1"/>
</dbReference>
<dbReference type="GO" id="GO:0050295">
    <property type="term" value="F:steryl-beta-glucosidase activity"/>
    <property type="evidence" value="ECO:0007669"/>
    <property type="project" value="TreeGrafter"/>
</dbReference>
<comment type="similarity">
    <text evidence="1">Belongs to the glycosyl hydrolase 5 (cellulase A) family.</text>
</comment>
<dbReference type="InterPro" id="IPR013780">
    <property type="entry name" value="Glyco_hydro_b"/>
</dbReference>
<dbReference type="InterPro" id="IPR041036">
    <property type="entry name" value="GH5_C"/>
</dbReference>
<evidence type="ECO:0000313" key="6">
    <source>
        <dbReference type="EMBL" id="KAH3678132.1"/>
    </source>
</evidence>
<dbReference type="FunFam" id="3.20.20.80:FF:000174">
    <property type="entry name" value="YIR007W-like protein"/>
    <property type="match status" value="1"/>
</dbReference>
<feature type="domain" description="Glycoside hydrolase family 5 C-terminal" evidence="5">
    <location>
        <begin position="689"/>
        <end position="767"/>
    </location>
</feature>
<dbReference type="PANTHER" id="PTHR31308">
    <property type="match status" value="1"/>
</dbReference>
<dbReference type="InterPro" id="IPR017853">
    <property type="entry name" value="GH"/>
</dbReference>
<dbReference type="AlphaFoldDB" id="A0A9P8PV30"/>
<organism evidence="6 7">
    <name type="scientific">Wickerhamomyces mucosus</name>
    <dbReference type="NCBI Taxonomy" id="1378264"/>
    <lineage>
        <taxon>Eukaryota</taxon>
        <taxon>Fungi</taxon>
        <taxon>Dikarya</taxon>
        <taxon>Ascomycota</taxon>
        <taxon>Saccharomycotina</taxon>
        <taxon>Saccharomycetes</taxon>
        <taxon>Phaffomycetales</taxon>
        <taxon>Wickerhamomycetaceae</taxon>
        <taxon>Wickerhamomyces</taxon>
    </lineage>
</organism>
<dbReference type="Proteomes" id="UP000769528">
    <property type="component" value="Unassembled WGS sequence"/>
</dbReference>
<keyword evidence="2" id="KW-0378">Hydrolase</keyword>
<dbReference type="InterPro" id="IPR018087">
    <property type="entry name" value="Glyco_hydro_5_CS"/>
</dbReference>
<dbReference type="OrthoDB" id="9971853at2759"/>
<reference evidence="6" key="2">
    <citation type="submission" date="2021-01" db="EMBL/GenBank/DDBJ databases">
        <authorList>
            <person name="Schikora-Tamarit M.A."/>
        </authorList>
    </citation>
    <scope>NUCLEOTIDE SEQUENCE</scope>
    <source>
        <strain evidence="6">CBS6341</strain>
    </source>
</reference>
<evidence type="ECO:0000256" key="2">
    <source>
        <dbReference type="ARBA" id="ARBA00022801"/>
    </source>
</evidence>
<evidence type="ECO:0000259" key="5">
    <source>
        <dbReference type="Pfam" id="PF18564"/>
    </source>
</evidence>
<dbReference type="InterPro" id="IPR052066">
    <property type="entry name" value="Glycosphingolipid_Hydrolases"/>
</dbReference>
<evidence type="ECO:0000256" key="1">
    <source>
        <dbReference type="ARBA" id="ARBA00005641"/>
    </source>
</evidence>
<reference evidence="6" key="1">
    <citation type="journal article" date="2021" name="Open Biol.">
        <title>Shared evolutionary footprints suggest mitochondrial oxidative damage underlies multiple complex I losses in fungi.</title>
        <authorList>
            <person name="Schikora-Tamarit M.A."/>
            <person name="Marcet-Houben M."/>
            <person name="Nosek J."/>
            <person name="Gabaldon T."/>
        </authorList>
    </citation>
    <scope>NUCLEOTIDE SEQUENCE</scope>
    <source>
        <strain evidence="6">CBS6341</strain>
    </source>
</reference>
<comment type="caution">
    <text evidence="6">The sequence shown here is derived from an EMBL/GenBank/DDBJ whole genome shotgun (WGS) entry which is preliminary data.</text>
</comment>
<dbReference type="PROSITE" id="PS00659">
    <property type="entry name" value="GLYCOSYL_HYDROL_F5"/>
    <property type="match status" value="1"/>
</dbReference>
<dbReference type="EMBL" id="JAEUBF010000504">
    <property type="protein sequence ID" value="KAH3678132.1"/>
    <property type="molecule type" value="Genomic_DNA"/>
</dbReference>
<keyword evidence="3" id="KW-0326">Glycosidase</keyword>
<dbReference type="GO" id="GO:1904462">
    <property type="term" value="P:ergosteryl 3-beta-D-glucoside catabolic process"/>
    <property type="evidence" value="ECO:0007669"/>
    <property type="project" value="TreeGrafter"/>
</dbReference>
<protein>
    <recommendedName>
        <fullName evidence="5">Glycoside hydrolase family 5 C-terminal domain-containing protein</fullName>
    </recommendedName>
</protein>
<evidence type="ECO:0000256" key="4">
    <source>
        <dbReference type="SAM" id="MobiDB-lite"/>
    </source>
</evidence>
<proteinExistence type="inferred from homology"/>